<comment type="caution">
    <text evidence="8">The sequence shown here is derived from an EMBL/GenBank/DDBJ whole genome shotgun (WGS) entry which is preliminary data.</text>
</comment>
<comment type="subcellular location">
    <subcellularLocation>
        <location evidence="1 4">Bacterial flagellum basal body</location>
    </subcellularLocation>
</comment>
<evidence type="ECO:0000256" key="3">
    <source>
        <dbReference type="ARBA" id="ARBA00023143"/>
    </source>
</evidence>
<dbReference type="Pfam" id="PF22692">
    <property type="entry name" value="LlgE_F_G_D1"/>
    <property type="match status" value="1"/>
</dbReference>
<dbReference type="EMBL" id="QFOT01000066">
    <property type="protein sequence ID" value="PZP55493.1"/>
    <property type="molecule type" value="Genomic_DNA"/>
</dbReference>
<dbReference type="InterPro" id="IPR010930">
    <property type="entry name" value="Flg_bb/hook_C_dom"/>
</dbReference>
<keyword evidence="8" id="KW-0966">Cell projection</keyword>
<feature type="domain" description="Flagellar hook protein FlgE/F/G-like D1" evidence="7">
    <location>
        <begin position="82"/>
        <end position="146"/>
    </location>
</feature>
<comment type="similarity">
    <text evidence="2 4">Belongs to the flagella basal body rod proteins family.</text>
</comment>
<dbReference type="NCBIfam" id="TIGR02490">
    <property type="entry name" value="flgF"/>
    <property type="match status" value="1"/>
</dbReference>
<evidence type="ECO:0000259" key="5">
    <source>
        <dbReference type="Pfam" id="PF00460"/>
    </source>
</evidence>
<dbReference type="InterPro" id="IPR037925">
    <property type="entry name" value="FlgE/F/G-like"/>
</dbReference>
<proteinExistence type="inferred from homology"/>
<evidence type="ECO:0000256" key="4">
    <source>
        <dbReference type="RuleBase" id="RU362116"/>
    </source>
</evidence>
<dbReference type="Proteomes" id="UP000249739">
    <property type="component" value="Unassembled WGS sequence"/>
</dbReference>
<dbReference type="Pfam" id="PF00460">
    <property type="entry name" value="Flg_bb_rod"/>
    <property type="match status" value="1"/>
</dbReference>
<reference evidence="8 9" key="1">
    <citation type="submission" date="2017-08" db="EMBL/GenBank/DDBJ databases">
        <title>Infants hospitalized years apart are colonized by the same room-sourced microbial strains.</title>
        <authorList>
            <person name="Brooks B."/>
            <person name="Olm M.R."/>
            <person name="Firek B.A."/>
            <person name="Baker R."/>
            <person name="Thomas B.C."/>
            <person name="Morowitz M.J."/>
            <person name="Banfield J.F."/>
        </authorList>
    </citation>
    <scope>NUCLEOTIDE SEQUENCE [LARGE SCALE GENOMIC DNA]</scope>
    <source>
        <strain evidence="8">S2_006_000_R2_64</strain>
    </source>
</reference>
<dbReference type="PANTHER" id="PTHR30435:SF19">
    <property type="entry name" value="FLAGELLAR BASAL-BODY ROD PROTEIN FLGG"/>
    <property type="match status" value="1"/>
</dbReference>
<dbReference type="InterPro" id="IPR012836">
    <property type="entry name" value="FlgF"/>
</dbReference>
<name>A0A2W5FKG5_9BACT</name>
<dbReference type="GO" id="GO:0030694">
    <property type="term" value="C:bacterial-type flagellum basal body, rod"/>
    <property type="evidence" value="ECO:0007669"/>
    <property type="project" value="InterPro"/>
</dbReference>
<dbReference type="PANTHER" id="PTHR30435">
    <property type="entry name" value="FLAGELLAR PROTEIN"/>
    <property type="match status" value="1"/>
</dbReference>
<keyword evidence="8" id="KW-0282">Flagellum</keyword>
<dbReference type="SUPFAM" id="SSF117143">
    <property type="entry name" value="Flagellar hook protein flgE"/>
    <property type="match status" value="1"/>
</dbReference>
<dbReference type="Pfam" id="PF06429">
    <property type="entry name" value="Flg_bbr_C"/>
    <property type="match status" value="1"/>
</dbReference>
<evidence type="ECO:0000256" key="1">
    <source>
        <dbReference type="ARBA" id="ARBA00004117"/>
    </source>
</evidence>
<evidence type="ECO:0000259" key="6">
    <source>
        <dbReference type="Pfam" id="PF06429"/>
    </source>
</evidence>
<dbReference type="AlphaFoldDB" id="A0A2W5FKG5"/>
<evidence type="ECO:0000256" key="2">
    <source>
        <dbReference type="ARBA" id="ARBA00009677"/>
    </source>
</evidence>
<dbReference type="NCBIfam" id="TIGR03506">
    <property type="entry name" value="FlgEFG_subfam"/>
    <property type="match status" value="1"/>
</dbReference>
<keyword evidence="3 4" id="KW-0975">Bacterial flagellum</keyword>
<sequence length="240" mass="26031">MDSSLYVGLSRQVVLRRAMDMSANNIANAQTPGYRSQNPMFKEYMSEPGNKSRPLSMVEDQGQYDTTTAGPVQFTGGTYDVALSGPGFMDVKTATGEIMYTRAGNFTIDRTGMLITSSGNQVGNVPILIPEDTKEVKILEDGSVTADGNNVGQITMTEFANVQDLEPQGNGLYSSKSQGTPAIETGMKQGMVEGSNVNSITEMSRMIEISRAYEQTMTMLKNESDRELGAIQRLSKMSGQ</sequence>
<dbReference type="InterPro" id="IPR001444">
    <property type="entry name" value="Flag_bb_rod_N"/>
</dbReference>
<dbReference type="InterPro" id="IPR020013">
    <property type="entry name" value="Flagellar_FlgE/F/G"/>
</dbReference>
<feature type="domain" description="Flagellar basal body rod protein N-terminal" evidence="5">
    <location>
        <begin position="5"/>
        <end position="35"/>
    </location>
</feature>
<accession>A0A2W5FKG5</accession>
<evidence type="ECO:0000259" key="7">
    <source>
        <dbReference type="Pfam" id="PF22692"/>
    </source>
</evidence>
<gene>
    <name evidence="8" type="primary">flgF</name>
    <name evidence="8" type="ORF">DI586_06635</name>
</gene>
<keyword evidence="8" id="KW-0969">Cilium</keyword>
<feature type="domain" description="Flagellar basal-body/hook protein C-terminal" evidence="6">
    <location>
        <begin position="188"/>
        <end position="225"/>
    </location>
</feature>
<protein>
    <submittedName>
        <fullName evidence="8">Flagellar basal-body rod protein FlgF</fullName>
    </submittedName>
</protein>
<dbReference type="InterPro" id="IPR053967">
    <property type="entry name" value="LlgE_F_G-like_D1"/>
</dbReference>
<evidence type="ECO:0000313" key="8">
    <source>
        <dbReference type="EMBL" id="PZP55493.1"/>
    </source>
</evidence>
<dbReference type="GO" id="GO:0071978">
    <property type="term" value="P:bacterial-type flagellum-dependent swarming motility"/>
    <property type="evidence" value="ECO:0007669"/>
    <property type="project" value="TreeGrafter"/>
</dbReference>
<evidence type="ECO:0000313" key="9">
    <source>
        <dbReference type="Proteomes" id="UP000249739"/>
    </source>
</evidence>
<organism evidence="8 9">
    <name type="scientific">Micavibrio aeruginosavorus</name>
    <dbReference type="NCBI Taxonomy" id="349221"/>
    <lineage>
        <taxon>Bacteria</taxon>
        <taxon>Pseudomonadati</taxon>
        <taxon>Bdellovibrionota</taxon>
        <taxon>Bdellovibrionia</taxon>
        <taxon>Bdellovibrionales</taxon>
        <taxon>Pseudobdellovibrionaceae</taxon>
        <taxon>Micavibrio</taxon>
    </lineage>
</organism>